<organism evidence="1 2">
    <name type="scientific">Mytilus edulis</name>
    <name type="common">Blue mussel</name>
    <dbReference type="NCBI Taxonomy" id="6550"/>
    <lineage>
        <taxon>Eukaryota</taxon>
        <taxon>Metazoa</taxon>
        <taxon>Spiralia</taxon>
        <taxon>Lophotrochozoa</taxon>
        <taxon>Mollusca</taxon>
        <taxon>Bivalvia</taxon>
        <taxon>Autobranchia</taxon>
        <taxon>Pteriomorphia</taxon>
        <taxon>Mytilida</taxon>
        <taxon>Mytiloidea</taxon>
        <taxon>Mytilidae</taxon>
        <taxon>Mytilinae</taxon>
        <taxon>Mytilus</taxon>
    </lineage>
</organism>
<name>A0A8S3RTD4_MYTED</name>
<gene>
    <name evidence="1" type="ORF">MEDL_22306</name>
</gene>
<dbReference type="EMBL" id="CAJPWZ010001102">
    <property type="protein sequence ID" value="CAG2208090.1"/>
    <property type="molecule type" value="Genomic_DNA"/>
</dbReference>
<comment type="caution">
    <text evidence="1">The sequence shown here is derived from an EMBL/GenBank/DDBJ whole genome shotgun (WGS) entry which is preliminary data.</text>
</comment>
<proteinExistence type="predicted"/>
<evidence type="ECO:0000313" key="2">
    <source>
        <dbReference type="Proteomes" id="UP000683360"/>
    </source>
</evidence>
<accession>A0A8S3RTD4</accession>
<evidence type="ECO:0000313" key="1">
    <source>
        <dbReference type="EMBL" id="CAG2208090.1"/>
    </source>
</evidence>
<dbReference type="OrthoDB" id="6090904at2759"/>
<dbReference type="Proteomes" id="UP000683360">
    <property type="component" value="Unassembled WGS sequence"/>
</dbReference>
<dbReference type="AlphaFoldDB" id="A0A8S3RTD4"/>
<keyword evidence="2" id="KW-1185">Reference proteome</keyword>
<reference evidence="1" key="1">
    <citation type="submission" date="2021-03" db="EMBL/GenBank/DDBJ databases">
        <authorList>
            <person name="Bekaert M."/>
        </authorList>
    </citation>
    <scope>NUCLEOTIDE SEQUENCE</scope>
</reference>
<sequence>MCSEEGQIIFNNGTFRDDRSCRCNFKKGFALNITTQHPCQCIPSKEDCSCYKKHCPTDYVLTPDYVCVHRNNRTYISSCPDISPKSSIKESDNKLKHKLNDDSHDNLYFSKSCSDILPSRFYRFRISAYINNSHKSKHSDEIDICVPGDVLHPEKFKAWGKWVQLSYNDQS</sequence>
<protein>
    <submittedName>
        <fullName evidence="1">Uncharacterized protein</fullName>
    </submittedName>
</protein>